<gene>
    <name evidence="2" type="ORF">ERS007739_02116</name>
</gene>
<feature type="region of interest" description="Disordered" evidence="1">
    <location>
        <begin position="29"/>
        <end position="59"/>
    </location>
</feature>
<evidence type="ECO:0000313" key="2">
    <source>
        <dbReference type="EMBL" id="COY09537.1"/>
    </source>
</evidence>
<dbReference type="AlphaFoldDB" id="A0A916LBJ2"/>
<dbReference type="Proteomes" id="UP000039021">
    <property type="component" value="Unassembled WGS sequence"/>
</dbReference>
<accession>A0A916LBJ2</accession>
<proteinExistence type="predicted"/>
<name>A0A916LBJ2_MYCTX</name>
<feature type="compositionally biased region" description="Polar residues" evidence="1">
    <location>
        <begin position="87"/>
        <end position="108"/>
    </location>
</feature>
<comment type="caution">
    <text evidence="2">The sequence shown here is derived from an EMBL/GenBank/DDBJ whole genome shotgun (WGS) entry which is preliminary data.</text>
</comment>
<organism evidence="2 3">
    <name type="scientific">Mycobacterium tuberculosis</name>
    <dbReference type="NCBI Taxonomy" id="1773"/>
    <lineage>
        <taxon>Bacteria</taxon>
        <taxon>Bacillati</taxon>
        <taxon>Actinomycetota</taxon>
        <taxon>Actinomycetes</taxon>
        <taxon>Mycobacteriales</taxon>
        <taxon>Mycobacteriaceae</taxon>
        <taxon>Mycobacterium</taxon>
        <taxon>Mycobacterium tuberculosis complex</taxon>
    </lineage>
</organism>
<protein>
    <submittedName>
        <fullName evidence="2">Uncharacterized protein</fullName>
    </submittedName>
</protein>
<sequence length="108" mass="11234">MSIAASIPDMPSIPASSASSSSFAIFASSASVGRTVSSVARSRPSTAVRRSEWPSSELTFGPRGRASIASMYSAGVDHVWLSRRAPRTNSRGTASTRLNRSAASSELA</sequence>
<dbReference type="EMBL" id="CSBK01000920">
    <property type="protein sequence ID" value="COY09537.1"/>
    <property type="molecule type" value="Genomic_DNA"/>
</dbReference>
<reference evidence="3" key="1">
    <citation type="submission" date="2015-03" db="EMBL/GenBank/DDBJ databases">
        <authorList>
            <consortium name="Pathogen Informatics"/>
        </authorList>
    </citation>
    <scope>NUCLEOTIDE SEQUENCE [LARGE SCALE GENOMIC DNA]</scope>
    <source>
        <strain evidence="3">N09902308</strain>
    </source>
</reference>
<evidence type="ECO:0000256" key="1">
    <source>
        <dbReference type="SAM" id="MobiDB-lite"/>
    </source>
</evidence>
<evidence type="ECO:0000313" key="3">
    <source>
        <dbReference type="Proteomes" id="UP000039021"/>
    </source>
</evidence>
<feature type="compositionally biased region" description="Polar residues" evidence="1">
    <location>
        <begin position="32"/>
        <end position="45"/>
    </location>
</feature>
<feature type="region of interest" description="Disordered" evidence="1">
    <location>
        <begin position="83"/>
        <end position="108"/>
    </location>
</feature>